<dbReference type="InterPro" id="IPR017948">
    <property type="entry name" value="TGFb_CS"/>
</dbReference>
<dbReference type="InterPro" id="IPR015615">
    <property type="entry name" value="TGF-beta-rel"/>
</dbReference>
<dbReference type="InterPro" id="IPR029034">
    <property type="entry name" value="Cystine-knot_cytokine"/>
</dbReference>
<comment type="similarity">
    <text evidence="2 6">Belongs to the TGF-beta family.</text>
</comment>
<evidence type="ECO:0000256" key="7">
    <source>
        <dbReference type="SAM" id="SignalP"/>
    </source>
</evidence>
<dbReference type="Gene3D" id="2.10.90.10">
    <property type="entry name" value="Cystine-knot cytokines"/>
    <property type="match status" value="1"/>
</dbReference>
<keyword evidence="7" id="KW-0732">Signal</keyword>
<dbReference type="SMART" id="SM00204">
    <property type="entry name" value="TGFB"/>
    <property type="match status" value="1"/>
</dbReference>
<evidence type="ECO:0000256" key="5">
    <source>
        <dbReference type="ARBA" id="ARBA00023157"/>
    </source>
</evidence>
<keyword evidence="3" id="KW-0964">Secreted</keyword>
<evidence type="ECO:0000256" key="4">
    <source>
        <dbReference type="ARBA" id="ARBA00023030"/>
    </source>
</evidence>
<evidence type="ECO:0000256" key="6">
    <source>
        <dbReference type="RuleBase" id="RU000354"/>
    </source>
</evidence>
<organism evidence="9 10">
    <name type="scientific">Diploscapter pachys</name>
    <dbReference type="NCBI Taxonomy" id="2018661"/>
    <lineage>
        <taxon>Eukaryota</taxon>
        <taxon>Metazoa</taxon>
        <taxon>Ecdysozoa</taxon>
        <taxon>Nematoda</taxon>
        <taxon>Chromadorea</taxon>
        <taxon>Rhabditida</taxon>
        <taxon>Rhabditina</taxon>
        <taxon>Rhabditomorpha</taxon>
        <taxon>Rhabditoidea</taxon>
        <taxon>Rhabditidae</taxon>
        <taxon>Diploscapter</taxon>
    </lineage>
</organism>
<evidence type="ECO:0000259" key="8">
    <source>
        <dbReference type="PROSITE" id="PS51362"/>
    </source>
</evidence>
<dbReference type="OrthoDB" id="6516235at2759"/>
<dbReference type="STRING" id="2018661.A0A2A2J2P7"/>
<dbReference type="GO" id="GO:0005615">
    <property type="term" value="C:extracellular space"/>
    <property type="evidence" value="ECO:0007669"/>
    <property type="project" value="TreeGrafter"/>
</dbReference>
<proteinExistence type="inferred from homology"/>
<feature type="chain" id="PRO_5012381055" description="TGF-beta family profile domain-containing protein" evidence="7">
    <location>
        <begin position="25"/>
        <end position="336"/>
    </location>
</feature>
<feature type="domain" description="TGF-beta family profile" evidence="8">
    <location>
        <begin position="221"/>
        <end position="335"/>
    </location>
</feature>
<gene>
    <name evidence="9" type="ORF">WR25_13804</name>
</gene>
<evidence type="ECO:0000313" key="10">
    <source>
        <dbReference type="Proteomes" id="UP000218231"/>
    </source>
</evidence>
<dbReference type="GO" id="GO:0005125">
    <property type="term" value="F:cytokine activity"/>
    <property type="evidence" value="ECO:0007669"/>
    <property type="project" value="TreeGrafter"/>
</dbReference>
<dbReference type="AlphaFoldDB" id="A0A2A2J2P7"/>
<reference evidence="9 10" key="1">
    <citation type="journal article" date="2017" name="Curr. Biol.">
        <title>Genome architecture and evolution of a unichromosomal asexual nematode.</title>
        <authorList>
            <person name="Fradin H."/>
            <person name="Zegar C."/>
            <person name="Gutwein M."/>
            <person name="Lucas J."/>
            <person name="Kovtun M."/>
            <person name="Corcoran D."/>
            <person name="Baugh L.R."/>
            <person name="Kiontke K."/>
            <person name="Gunsalus K."/>
            <person name="Fitch D.H."/>
            <person name="Piano F."/>
        </authorList>
    </citation>
    <scope>NUCLEOTIDE SEQUENCE [LARGE SCALE GENOMIC DNA]</scope>
    <source>
        <strain evidence="9">PF1309</strain>
    </source>
</reference>
<evidence type="ECO:0000313" key="9">
    <source>
        <dbReference type="EMBL" id="PAV55887.1"/>
    </source>
</evidence>
<keyword evidence="10" id="KW-1185">Reference proteome</keyword>
<dbReference type="SUPFAM" id="SSF57501">
    <property type="entry name" value="Cystine-knot cytokines"/>
    <property type="match status" value="1"/>
</dbReference>
<evidence type="ECO:0000256" key="1">
    <source>
        <dbReference type="ARBA" id="ARBA00004613"/>
    </source>
</evidence>
<comment type="caution">
    <text evidence="9">The sequence shown here is derived from an EMBL/GenBank/DDBJ whole genome shotgun (WGS) entry which is preliminary data.</text>
</comment>
<comment type="subcellular location">
    <subcellularLocation>
        <location evidence="1">Secreted</location>
    </subcellularLocation>
</comment>
<dbReference type="Proteomes" id="UP000218231">
    <property type="component" value="Unassembled WGS sequence"/>
</dbReference>
<dbReference type="Pfam" id="PF00019">
    <property type="entry name" value="TGF_beta"/>
    <property type="match status" value="1"/>
</dbReference>
<dbReference type="EMBL" id="LIAE01010743">
    <property type="protein sequence ID" value="PAV55887.1"/>
    <property type="molecule type" value="Genomic_DNA"/>
</dbReference>
<evidence type="ECO:0000256" key="2">
    <source>
        <dbReference type="ARBA" id="ARBA00006656"/>
    </source>
</evidence>
<name>A0A2A2J2P7_9BILA</name>
<dbReference type="PANTHER" id="PTHR11848">
    <property type="entry name" value="TGF-BETA FAMILY"/>
    <property type="match status" value="1"/>
</dbReference>
<accession>A0A2A2J2P7</accession>
<dbReference type="InterPro" id="IPR001839">
    <property type="entry name" value="TGF-b_C"/>
</dbReference>
<keyword evidence="4 6" id="KW-0339">Growth factor</keyword>
<feature type="signal peptide" evidence="7">
    <location>
        <begin position="1"/>
        <end position="24"/>
    </location>
</feature>
<evidence type="ECO:0000256" key="3">
    <source>
        <dbReference type="ARBA" id="ARBA00022525"/>
    </source>
</evidence>
<dbReference type="CDD" id="cd13752">
    <property type="entry name" value="TGF_beta_INHB"/>
    <property type="match status" value="1"/>
</dbReference>
<protein>
    <recommendedName>
        <fullName evidence="8">TGF-beta family profile domain-containing protein</fullName>
    </recommendedName>
</protein>
<dbReference type="PROSITE" id="PS51362">
    <property type="entry name" value="TGF_BETA_2"/>
    <property type="match status" value="1"/>
</dbReference>
<dbReference type="PANTHER" id="PTHR11848:SF309">
    <property type="entry name" value="INHIBIN BETA CHAIN"/>
    <property type="match status" value="1"/>
</dbReference>
<keyword evidence="5" id="KW-1015">Disulfide bond</keyword>
<sequence>MALKEKKIWILILIPIVLIMCLNAAPSSEAQQQMIEQEKSRLLTQMNLRSRPSYVGHIDSNQRSAFEDKSNGIYSRLNEIVIEPMDRSSQCIIEDGNEKIDNCFRYNFRLRNNEHLLSADLTLKLRTIPELYGRNLTFVIYEVRPYFGEMTLFDILHITELNRQAARIHFEILDKIRNWGRKTSGSNIKMLKFEIKLDGTEVKLHEVLNTFPVINLAYIVQSTYSEPLLQTCDDTSPCCLKQFYVNFTELGWNDWILSPPGYNANYCTGQCPYNENSEVQRILHSAKTNDTAFFISQPECAPRHFVPLKIVYAVSHRDIRVTTFNGMSVLSCSCVA</sequence>
<dbReference type="PROSITE" id="PS00250">
    <property type="entry name" value="TGF_BETA_1"/>
    <property type="match status" value="1"/>
</dbReference>
<dbReference type="GO" id="GO:0008083">
    <property type="term" value="F:growth factor activity"/>
    <property type="evidence" value="ECO:0007669"/>
    <property type="project" value="UniProtKB-KW"/>
</dbReference>